<accession>M2Z336</accession>
<evidence type="ECO:0000313" key="1">
    <source>
        <dbReference type="EMBL" id="EME55019.1"/>
    </source>
</evidence>
<reference evidence="1 2" key="1">
    <citation type="journal article" date="2013" name="Genome Announc.">
        <title>Draft Genome Sequence of Amycolatopsis decaplanina Strain DSM 44594T.</title>
        <authorList>
            <person name="Kaur N."/>
            <person name="Kumar S."/>
            <person name="Bala M."/>
            <person name="Raghava G.P."/>
            <person name="Mayilraj S."/>
        </authorList>
    </citation>
    <scope>NUCLEOTIDE SEQUENCE [LARGE SCALE GENOMIC DNA]</scope>
    <source>
        <strain evidence="1 2">DSM 44594</strain>
    </source>
</reference>
<dbReference type="Proteomes" id="UP000054226">
    <property type="component" value="Unassembled WGS sequence"/>
</dbReference>
<proteinExistence type="predicted"/>
<name>M2Z336_9PSEU</name>
<comment type="caution">
    <text evidence="1">The sequence shown here is derived from an EMBL/GenBank/DDBJ whole genome shotgun (WGS) entry which is preliminary data.</text>
</comment>
<keyword evidence="2" id="KW-1185">Reference proteome</keyword>
<sequence>MSGRPRNSISYVALFLSTGLTDQRRWLPARTNVTATKARGVFVDGRSSSSIGVLMAGARTKPGEYGQLETAPKAIALERLKPRPTEEEQGF</sequence>
<organism evidence="1 2">
    <name type="scientific">Amycolatopsis decaplanina DSM 44594</name>
    <dbReference type="NCBI Taxonomy" id="1284240"/>
    <lineage>
        <taxon>Bacteria</taxon>
        <taxon>Bacillati</taxon>
        <taxon>Actinomycetota</taxon>
        <taxon>Actinomycetes</taxon>
        <taxon>Pseudonocardiales</taxon>
        <taxon>Pseudonocardiaceae</taxon>
        <taxon>Amycolatopsis</taxon>
    </lineage>
</organism>
<dbReference type="AlphaFoldDB" id="M2Z336"/>
<dbReference type="EMBL" id="AOHO01000068">
    <property type="protein sequence ID" value="EME55019.1"/>
    <property type="molecule type" value="Genomic_DNA"/>
</dbReference>
<evidence type="ECO:0000313" key="2">
    <source>
        <dbReference type="Proteomes" id="UP000054226"/>
    </source>
</evidence>
<protein>
    <submittedName>
        <fullName evidence="1">Uncharacterized protein</fullName>
    </submittedName>
</protein>
<dbReference type="PATRIC" id="fig|1284240.4.peg.5276"/>
<gene>
    <name evidence="1" type="ORF">H074_25962</name>
</gene>